<keyword evidence="2" id="KW-0472">Membrane</keyword>
<feature type="compositionally biased region" description="Basic and acidic residues" evidence="1">
    <location>
        <begin position="57"/>
        <end position="66"/>
    </location>
</feature>
<keyword evidence="2" id="KW-0812">Transmembrane</keyword>
<dbReference type="EMBL" id="GEEE01020524">
    <property type="protein sequence ID" value="JAP42701.1"/>
    <property type="molecule type" value="Transcribed_RNA"/>
</dbReference>
<evidence type="ECO:0000256" key="2">
    <source>
        <dbReference type="SAM" id="Phobius"/>
    </source>
</evidence>
<dbReference type="AlphaFoldDB" id="A0A0X3NS43"/>
<reference evidence="3" key="1">
    <citation type="submission" date="2016-01" db="EMBL/GenBank/DDBJ databases">
        <title>Reference transcriptome for the parasite Schistocephalus solidus: insights into the molecular evolution of parasitism.</title>
        <authorList>
            <person name="Hebert F.O."/>
            <person name="Grambauer S."/>
            <person name="Barber I."/>
            <person name="Landry C.R."/>
            <person name="Aubin-Horth N."/>
        </authorList>
    </citation>
    <scope>NUCLEOTIDE SEQUENCE</scope>
</reference>
<evidence type="ECO:0000256" key="1">
    <source>
        <dbReference type="SAM" id="MobiDB-lite"/>
    </source>
</evidence>
<feature type="region of interest" description="Disordered" evidence="1">
    <location>
        <begin position="50"/>
        <end position="69"/>
    </location>
</feature>
<proteinExistence type="predicted"/>
<gene>
    <name evidence="3" type="ORF">TR139262</name>
</gene>
<name>A0A0X3NS43_SCHSO</name>
<protein>
    <submittedName>
        <fullName evidence="3">Uncharacterized protein</fullName>
    </submittedName>
</protein>
<accession>A0A0X3NS43</accession>
<sequence>MSEDQGQSKATEDYEEPWYETILPITLAVVLSVILICLIIVLIVQKCKRHRAKQRLPSKEPKAEKPKKFKPIKASKTKALANEALLDENNSFLVSEIRPYPTRNPANRSWYDSKLIPYIDEAGSSLDNVYVPDGSPANNV</sequence>
<organism evidence="3">
    <name type="scientific">Schistocephalus solidus</name>
    <name type="common">Tapeworm</name>
    <dbReference type="NCBI Taxonomy" id="70667"/>
    <lineage>
        <taxon>Eukaryota</taxon>
        <taxon>Metazoa</taxon>
        <taxon>Spiralia</taxon>
        <taxon>Lophotrochozoa</taxon>
        <taxon>Platyhelminthes</taxon>
        <taxon>Cestoda</taxon>
        <taxon>Eucestoda</taxon>
        <taxon>Diphyllobothriidea</taxon>
        <taxon>Diphyllobothriidae</taxon>
        <taxon>Schistocephalus</taxon>
    </lineage>
</organism>
<feature type="transmembrane region" description="Helical" evidence="2">
    <location>
        <begin position="22"/>
        <end position="44"/>
    </location>
</feature>
<evidence type="ECO:0000313" key="3">
    <source>
        <dbReference type="EMBL" id="JAP42701.1"/>
    </source>
</evidence>
<keyword evidence="2" id="KW-1133">Transmembrane helix</keyword>